<dbReference type="SMART" id="SM00422">
    <property type="entry name" value="HTH_MERR"/>
    <property type="match status" value="1"/>
</dbReference>
<dbReference type="EMBL" id="JAESWC010000001">
    <property type="protein sequence ID" value="MBL4934133.1"/>
    <property type="molecule type" value="Genomic_DNA"/>
</dbReference>
<keyword evidence="1" id="KW-0805">Transcription regulation</keyword>
<comment type="caution">
    <text evidence="6">The sequence shown here is derived from an EMBL/GenBank/DDBJ whole genome shotgun (WGS) entry which is preliminary data.</text>
</comment>
<evidence type="ECO:0000256" key="3">
    <source>
        <dbReference type="ARBA" id="ARBA00023159"/>
    </source>
</evidence>
<feature type="domain" description="HTH merR-type" evidence="5">
    <location>
        <begin position="13"/>
        <end position="82"/>
    </location>
</feature>
<evidence type="ECO:0000259" key="5">
    <source>
        <dbReference type="PROSITE" id="PS50937"/>
    </source>
</evidence>
<dbReference type="PANTHER" id="PTHR30204:SF90">
    <property type="entry name" value="HTH-TYPE TRANSCRIPTIONAL ACTIVATOR MTA"/>
    <property type="match status" value="1"/>
</dbReference>
<name>A0ABS1T807_9CLOT</name>
<dbReference type="InterPro" id="IPR012925">
    <property type="entry name" value="TipAS_dom"/>
</dbReference>
<evidence type="ECO:0000313" key="6">
    <source>
        <dbReference type="EMBL" id="MBL4934133.1"/>
    </source>
</evidence>
<dbReference type="SUPFAM" id="SSF46955">
    <property type="entry name" value="Putative DNA-binding domain"/>
    <property type="match status" value="1"/>
</dbReference>
<dbReference type="Gene3D" id="1.10.1660.10">
    <property type="match status" value="1"/>
</dbReference>
<dbReference type="PROSITE" id="PS50937">
    <property type="entry name" value="HTH_MERR_2"/>
    <property type="match status" value="1"/>
</dbReference>
<organism evidence="6 7">
    <name type="scientific">Clostridium rhizosphaerae</name>
    <dbReference type="NCBI Taxonomy" id="2803861"/>
    <lineage>
        <taxon>Bacteria</taxon>
        <taxon>Bacillati</taxon>
        <taxon>Bacillota</taxon>
        <taxon>Clostridia</taxon>
        <taxon>Eubacteriales</taxon>
        <taxon>Clostridiaceae</taxon>
        <taxon>Clostridium</taxon>
    </lineage>
</organism>
<dbReference type="Proteomes" id="UP000632377">
    <property type="component" value="Unassembled WGS sequence"/>
</dbReference>
<protein>
    <submittedName>
        <fullName evidence="6">MerR family transcriptional regulator</fullName>
    </submittedName>
</protein>
<dbReference type="Pfam" id="PF13411">
    <property type="entry name" value="MerR_1"/>
    <property type="match status" value="1"/>
</dbReference>
<dbReference type="PRINTS" id="PR00040">
    <property type="entry name" value="HTHMERR"/>
</dbReference>
<evidence type="ECO:0000256" key="4">
    <source>
        <dbReference type="ARBA" id="ARBA00023163"/>
    </source>
</evidence>
<evidence type="ECO:0000256" key="1">
    <source>
        <dbReference type="ARBA" id="ARBA00023015"/>
    </source>
</evidence>
<dbReference type="CDD" id="cd04788">
    <property type="entry name" value="HTH_NolA-AlbR"/>
    <property type="match status" value="1"/>
</dbReference>
<dbReference type="InterPro" id="IPR009061">
    <property type="entry name" value="DNA-bd_dom_put_sf"/>
</dbReference>
<keyword evidence="3" id="KW-0010">Activator</keyword>
<dbReference type="PANTHER" id="PTHR30204">
    <property type="entry name" value="REDOX-CYCLING DRUG-SENSING TRANSCRIPTIONAL ACTIVATOR SOXR"/>
    <property type="match status" value="1"/>
</dbReference>
<sequence length="259" mass="30159">MIEREVISVCNETWKVGELSRLTGITIRTLHHYDEIGLLSPSGHTDSGHRLYSESDIVKLQQIMSLKQLGFALDEIKQMFERSDYNPQQVIKMQIERLDEEIRIKKELRSQMKELEEVFDTVHKPSSEQFIKAIQLIINQKKYFTEEQRSKLKIQYEKFKSNEMEALTSDWNQLLTSFQSEMEKGTSPDNPFVQELAQKWQEGINMFAQGDTDIVQAAENYYRDNPLAAKENGMSRELYEYINKAIISSSNLNGCLKTT</sequence>
<dbReference type="PROSITE" id="PS00552">
    <property type="entry name" value="HTH_MERR_1"/>
    <property type="match status" value="1"/>
</dbReference>
<proteinExistence type="predicted"/>
<gene>
    <name evidence="6" type="ORF">JK636_00005</name>
</gene>
<evidence type="ECO:0000256" key="2">
    <source>
        <dbReference type="ARBA" id="ARBA00023125"/>
    </source>
</evidence>
<evidence type="ECO:0000313" key="7">
    <source>
        <dbReference type="Proteomes" id="UP000632377"/>
    </source>
</evidence>
<keyword evidence="7" id="KW-1185">Reference proteome</keyword>
<dbReference type="Pfam" id="PF07739">
    <property type="entry name" value="TipAS"/>
    <property type="match status" value="1"/>
</dbReference>
<dbReference type="InterPro" id="IPR000551">
    <property type="entry name" value="MerR-type_HTH_dom"/>
</dbReference>
<accession>A0ABS1T807</accession>
<dbReference type="SUPFAM" id="SSF89082">
    <property type="entry name" value="Antibiotic binding domain of TipA-like multidrug resistance regulators"/>
    <property type="match status" value="1"/>
</dbReference>
<dbReference type="InterPro" id="IPR047057">
    <property type="entry name" value="MerR_fam"/>
</dbReference>
<reference evidence="6 7" key="1">
    <citation type="submission" date="2021-01" db="EMBL/GenBank/DDBJ databases">
        <title>Genome public.</title>
        <authorList>
            <person name="Liu C."/>
            <person name="Sun Q."/>
        </authorList>
    </citation>
    <scope>NUCLEOTIDE SEQUENCE [LARGE SCALE GENOMIC DNA]</scope>
    <source>
        <strain evidence="6 7">YIM B02515</strain>
    </source>
</reference>
<dbReference type="InterPro" id="IPR036244">
    <property type="entry name" value="TipA-like_antibiotic-bd"/>
</dbReference>
<keyword evidence="4" id="KW-0804">Transcription</keyword>
<keyword evidence="2" id="KW-0238">DNA-binding</keyword>